<dbReference type="Pfam" id="PF03938">
    <property type="entry name" value="OmpH"/>
    <property type="match status" value="1"/>
</dbReference>
<dbReference type="OrthoDB" id="7868372at2"/>
<dbReference type="InterPro" id="IPR024930">
    <property type="entry name" value="Skp_dom_sf"/>
</dbReference>
<feature type="signal peptide" evidence="2">
    <location>
        <begin position="1"/>
        <end position="21"/>
    </location>
</feature>
<dbReference type="EMBL" id="WMIE01000026">
    <property type="protein sequence ID" value="MTH80073.1"/>
    <property type="molecule type" value="Genomic_DNA"/>
</dbReference>
<keyword evidence="4" id="KW-1185">Reference proteome</keyword>
<protein>
    <submittedName>
        <fullName evidence="3">OmpH family outer membrane protein</fullName>
    </submittedName>
</protein>
<dbReference type="SUPFAM" id="SSF111384">
    <property type="entry name" value="OmpH-like"/>
    <property type="match status" value="1"/>
</dbReference>
<accession>A0A6L6JD11</accession>
<gene>
    <name evidence="3" type="ORF">GL286_20420</name>
</gene>
<comment type="caution">
    <text evidence="3">The sequence shown here is derived from an EMBL/GenBank/DDBJ whole genome shotgun (WGS) entry which is preliminary data.</text>
</comment>
<feature type="chain" id="PRO_5026674872" evidence="2">
    <location>
        <begin position="22"/>
        <end position="219"/>
    </location>
</feature>
<dbReference type="AlphaFoldDB" id="A0A6L6JD11"/>
<dbReference type="Proteomes" id="UP000478183">
    <property type="component" value="Unassembled WGS sequence"/>
</dbReference>
<proteinExistence type="predicted"/>
<dbReference type="SMART" id="SM00935">
    <property type="entry name" value="OmpH"/>
    <property type="match status" value="1"/>
</dbReference>
<evidence type="ECO:0000313" key="3">
    <source>
        <dbReference type="EMBL" id="MTH80073.1"/>
    </source>
</evidence>
<dbReference type="InterPro" id="IPR005632">
    <property type="entry name" value="Chaperone_Skp"/>
</dbReference>
<evidence type="ECO:0000313" key="4">
    <source>
        <dbReference type="Proteomes" id="UP000478183"/>
    </source>
</evidence>
<reference evidence="3 4" key="1">
    <citation type="submission" date="2019-11" db="EMBL/GenBank/DDBJ databases">
        <authorList>
            <person name="Dong K."/>
        </authorList>
    </citation>
    <scope>NUCLEOTIDE SEQUENCE [LARGE SCALE GENOMIC DNA]</scope>
    <source>
        <strain evidence="3 4">NBRC 111993</strain>
    </source>
</reference>
<dbReference type="Gene3D" id="3.30.910.20">
    <property type="entry name" value="Skp domain"/>
    <property type="match status" value="1"/>
</dbReference>
<keyword evidence="1" id="KW-0175">Coiled coil</keyword>
<keyword evidence="2" id="KW-0732">Signal</keyword>
<name>A0A6L6JD11_9RHOB</name>
<feature type="coiled-coil region" evidence="1">
    <location>
        <begin position="79"/>
        <end position="140"/>
    </location>
</feature>
<sequence>MCRLSSIAALVAVLGTQSAWAQTDPQTPPVIEPPAVTQPLSETPAPGLIVESADPQNGQSSPGILTIDQEELFSASKWGKRVQADLEKKSREIADENERLAVQFSNEEEQLTTLRGTLPADEFRKRADEFDKRVVEVRRQRDSVGRELQEHVDEERAAFFRAALPELAQVMKERGAVVVLDQRAIFVSAQTADITAVMIERLDTNIGAGPAENAAPAKP</sequence>
<evidence type="ECO:0000256" key="2">
    <source>
        <dbReference type="SAM" id="SignalP"/>
    </source>
</evidence>
<organism evidence="3 4">
    <name type="scientific">Paracoccus aestuariivivens</name>
    <dbReference type="NCBI Taxonomy" id="1820333"/>
    <lineage>
        <taxon>Bacteria</taxon>
        <taxon>Pseudomonadati</taxon>
        <taxon>Pseudomonadota</taxon>
        <taxon>Alphaproteobacteria</taxon>
        <taxon>Rhodobacterales</taxon>
        <taxon>Paracoccaceae</taxon>
        <taxon>Paracoccus</taxon>
    </lineage>
</organism>
<evidence type="ECO:0000256" key="1">
    <source>
        <dbReference type="SAM" id="Coils"/>
    </source>
</evidence>
<dbReference type="GO" id="GO:0051082">
    <property type="term" value="F:unfolded protein binding"/>
    <property type="evidence" value="ECO:0007669"/>
    <property type="project" value="InterPro"/>
</dbReference>
<dbReference type="RefSeq" id="WP_155097423.1">
    <property type="nucleotide sequence ID" value="NZ_WMIE01000026.1"/>
</dbReference>